<gene>
    <name evidence="1" type="ORF">EYF80_046695</name>
</gene>
<sequence length="158" mass="16171">MVAFNEQTCAICYNVAAGGGRGGCVGRGGGGGGGAVARPGALRGRRSVAVAGGRAAVAAGLLAEGCGGSGRLHLSGMLLHGGEIQSDWCVGEGPLQLCWFCKEIQSDWCVGEGPLQLYSWFCKEIQSDWGVGVGVEEGSLQLCSWFCKGIQSDSCPDL</sequence>
<keyword evidence="2" id="KW-1185">Reference proteome</keyword>
<dbReference type="EMBL" id="SRLO01000989">
    <property type="protein sequence ID" value="TNN43111.1"/>
    <property type="molecule type" value="Genomic_DNA"/>
</dbReference>
<protein>
    <submittedName>
        <fullName evidence="1">Uncharacterized protein</fullName>
    </submittedName>
</protein>
<evidence type="ECO:0000313" key="2">
    <source>
        <dbReference type="Proteomes" id="UP000314294"/>
    </source>
</evidence>
<name>A0A4Z2FQ32_9TELE</name>
<dbReference type="Proteomes" id="UP000314294">
    <property type="component" value="Unassembled WGS sequence"/>
</dbReference>
<dbReference type="AlphaFoldDB" id="A0A4Z2FQ32"/>
<evidence type="ECO:0000313" key="1">
    <source>
        <dbReference type="EMBL" id="TNN43111.1"/>
    </source>
</evidence>
<reference evidence="1 2" key="1">
    <citation type="submission" date="2019-03" db="EMBL/GenBank/DDBJ databases">
        <title>First draft genome of Liparis tanakae, snailfish: a comprehensive survey of snailfish specific genes.</title>
        <authorList>
            <person name="Kim W."/>
            <person name="Song I."/>
            <person name="Jeong J.-H."/>
            <person name="Kim D."/>
            <person name="Kim S."/>
            <person name="Ryu S."/>
            <person name="Song J.Y."/>
            <person name="Lee S.K."/>
        </authorList>
    </citation>
    <scope>NUCLEOTIDE SEQUENCE [LARGE SCALE GENOMIC DNA]</scope>
    <source>
        <tissue evidence="1">Muscle</tissue>
    </source>
</reference>
<accession>A0A4Z2FQ32</accession>
<organism evidence="1 2">
    <name type="scientific">Liparis tanakae</name>
    <name type="common">Tanaka's snailfish</name>
    <dbReference type="NCBI Taxonomy" id="230148"/>
    <lineage>
        <taxon>Eukaryota</taxon>
        <taxon>Metazoa</taxon>
        <taxon>Chordata</taxon>
        <taxon>Craniata</taxon>
        <taxon>Vertebrata</taxon>
        <taxon>Euteleostomi</taxon>
        <taxon>Actinopterygii</taxon>
        <taxon>Neopterygii</taxon>
        <taxon>Teleostei</taxon>
        <taxon>Neoteleostei</taxon>
        <taxon>Acanthomorphata</taxon>
        <taxon>Eupercaria</taxon>
        <taxon>Perciformes</taxon>
        <taxon>Cottioidei</taxon>
        <taxon>Cottales</taxon>
        <taxon>Liparidae</taxon>
        <taxon>Liparis</taxon>
    </lineage>
</organism>
<proteinExistence type="predicted"/>
<comment type="caution">
    <text evidence="1">The sequence shown here is derived from an EMBL/GenBank/DDBJ whole genome shotgun (WGS) entry which is preliminary data.</text>
</comment>